<keyword evidence="11" id="KW-0482">Metalloprotease</keyword>
<dbReference type="SUPFAM" id="SSF54897">
    <property type="entry name" value="Protease propeptides/inhibitors"/>
    <property type="match status" value="1"/>
</dbReference>
<comment type="function">
    <text evidence="13">Involved in the digestion of the blood meal.</text>
</comment>
<keyword evidence="7" id="KW-0479">Metal-binding</keyword>
<dbReference type="Gene3D" id="3.30.70.340">
    <property type="entry name" value="Metallocarboxypeptidase-like"/>
    <property type="match status" value="1"/>
</dbReference>
<comment type="subcellular location">
    <subcellularLocation>
        <location evidence="2">Secreted</location>
    </subcellularLocation>
</comment>
<evidence type="ECO:0000256" key="1">
    <source>
        <dbReference type="ARBA" id="ARBA00001947"/>
    </source>
</evidence>
<accession>A0A922CR36</accession>
<comment type="cofactor">
    <cofactor evidence="1">
        <name>Zn(2+)</name>
        <dbReference type="ChEBI" id="CHEBI:29105"/>
    </cofactor>
</comment>
<evidence type="ECO:0000256" key="9">
    <source>
        <dbReference type="ARBA" id="ARBA00022801"/>
    </source>
</evidence>
<dbReference type="InterPro" id="IPR036990">
    <property type="entry name" value="M14A-like_propep"/>
</dbReference>
<keyword evidence="12" id="KW-1015">Disulfide bond</keyword>
<keyword evidence="4" id="KW-0964">Secreted</keyword>
<keyword evidence="19" id="KW-1185">Reference proteome</keyword>
<evidence type="ECO:0000256" key="7">
    <source>
        <dbReference type="ARBA" id="ARBA00022723"/>
    </source>
</evidence>
<sequence length="461" mass="52422">MILKILIIAVLVTTSYGIKSYENYKVYNVYPRSEVDVERLNGLKNKEYDFWTDVVTVGNPARIMVSPAQDASFVSYMRSVGLAANVSIPNVKKLMDAQMQPASNADRSARLGSFSWDRYYNLQQIHAWLDELVTLYPGVVSTQVIGRSLEGREIKGVIIDFREGQRGENPRIAMIEGGIHSREWISPATVTWIIKEFLTSNDPEVRALAENFIWHIFPVVNPDGYSYTFAGDRMWRKNRNPANRVECTEDDNDLGNGIDLNRNFDYVWMTVGASSNPCSRTYAGPSPSSELEAQAIMQHVLSLKQKGNFLYYFAFHSYSQMILVPYSHVKGYEVLQASNYADMYEIAIYGAEKLKQRHGTAYKVGTSAEILYPVSGASFDWVKGVADIPIVYLFELRDVGEYGFMLPPEEIIPNNEEIMDCLLEMDKATRFLNYYERSGTNAVYISVMTLFTNLVFLVLFK</sequence>
<feature type="signal peptide" evidence="16">
    <location>
        <begin position="1"/>
        <end position="17"/>
    </location>
</feature>
<keyword evidence="15" id="KW-0812">Transmembrane</keyword>
<dbReference type="Pfam" id="PF02244">
    <property type="entry name" value="Propep_M14"/>
    <property type="match status" value="1"/>
</dbReference>
<dbReference type="InterPro" id="IPR057247">
    <property type="entry name" value="CARBOXYPEPT_ZN_2"/>
</dbReference>
<keyword evidence="8 16" id="KW-0732">Signal</keyword>
<dbReference type="PROSITE" id="PS52035">
    <property type="entry name" value="PEPTIDASE_M14"/>
    <property type="match status" value="1"/>
</dbReference>
<dbReference type="Gene3D" id="3.40.630.10">
    <property type="entry name" value="Zn peptidases"/>
    <property type="match status" value="1"/>
</dbReference>
<evidence type="ECO:0000256" key="12">
    <source>
        <dbReference type="ARBA" id="ARBA00023157"/>
    </source>
</evidence>
<keyword evidence="15" id="KW-1133">Transmembrane helix</keyword>
<feature type="transmembrane region" description="Helical" evidence="15">
    <location>
        <begin position="442"/>
        <end position="460"/>
    </location>
</feature>
<comment type="caution">
    <text evidence="18">The sequence shown here is derived from an EMBL/GenBank/DDBJ whole genome shotgun (WGS) entry which is preliminary data.</text>
</comment>
<dbReference type="CDD" id="cd03860">
    <property type="entry name" value="M14_CP_A-B_like"/>
    <property type="match status" value="1"/>
</dbReference>
<evidence type="ECO:0000256" key="3">
    <source>
        <dbReference type="ARBA" id="ARBA00005988"/>
    </source>
</evidence>
<evidence type="ECO:0000256" key="8">
    <source>
        <dbReference type="ARBA" id="ARBA00022729"/>
    </source>
</evidence>
<evidence type="ECO:0000256" key="11">
    <source>
        <dbReference type="ARBA" id="ARBA00023049"/>
    </source>
</evidence>
<gene>
    <name evidence="18" type="ORF">O3G_MSEX008845</name>
</gene>
<dbReference type="FunFam" id="3.40.630.10:FF:000040">
    <property type="entry name" value="zinc carboxypeptidase"/>
    <property type="match status" value="1"/>
</dbReference>
<feature type="active site" description="Proton donor/acceptor" evidence="14">
    <location>
        <position position="395"/>
    </location>
</feature>
<protein>
    <recommendedName>
        <fullName evidence="17">Peptidase M14 domain-containing protein</fullName>
    </recommendedName>
</protein>
<evidence type="ECO:0000256" key="5">
    <source>
        <dbReference type="ARBA" id="ARBA00022645"/>
    </source>
</evidence>
<dbReference type="GO" id="GO:0004181">
    <property type="term" value="F:metallocarboxypeptidase activity"/>
    <property type="evidence" value="ECO:0007669"/>
    <property type="project" value="InterPro"/>
</dbReference>
<reference evidence="18" key="1">
    <citation type="journal article" date="2016" name="Insect Biochem. Mol. Biol.">
        <title>Multifaceted biological insights from a draft genome sequence of the tobacco hornworm moth, Manduca sexta.</title>
        <authorList>
            <person name="Kanost M.R."/>
            <person name="Arrese E.L."/>
            <person name="Cao X."/>
            <person name="Chen Y.R."/>
            <person name="Chellapilla S."/>
            <person name="Goldsmith M.R."/>
            <person name="Grosse-Wilde E."/>
            <person name="Heckel D.G."/>
            <person name="Herndon N."/>
            <person name="Jiang H."/>
            <person name="Papanicolaou A."/>
            <person name="Qu J."/>
            <person name="Soulages J.L."/>
            <person name="Vogel H."/>
            <person name="Walters J."/>
            <person name="Waterhouse R.M."/>
            <person name="Ahn S.J."/>
            <person name="Almeida F.C."/>
            <person name="An C."/>
            <person name="Aqrawi P."/>
            <person name="Bretschneider A."/>
            <person name="Bryant W.B."/>
            <person name="Bucks S."/>
            <person name="Chao H."/>
            <person name="Chevignon G."/>
            <person name="Christen J.M."/>
            <person name="Clarke D.F."/>
            <person name="Dittmer N.T."/>
            <person name="Ferguson L.C.F."/>
            <person name="Garavelou S."/>
            <person name="Gordon K.H.J."/>
            <person name="Gunaratna R.T."/>
            <person name="Han Y."/>
            <person name="Hauser F."/>
            <person name="He Y."/>
            <person name="Heidel-Fischer H."/>
            <person name="Hirsh A."/>
            <person name="Hu Y."/>
            <person name="Jiang H."/>
            <person name="Kalra D."/>
            <person name="Klinner C."/>
            <person name="Konig C."/>
            <person name="Kovar C."/>
            <person name="Kroll A.R."/>
            <person name="Kuwar S.S."/>
            <person name="Lee S.L."/>
            <person name="Lehman R."/>
            <person name="Li K."/>
            <person name="Li Z."/>
            <person name="Liang H."/>
            <person name="Lovelace S."/>
            <person name="Lu Z."/>
            <person name="Mansfield J.H."/>
            <person name="McCulloch K.J."/>
            <person name="Mathew T."/>
            <person name="Morton B."/>
            <person name="Muzny D.M."/>
            <person name="Neunemann D."/>
            <person name="Ongeri F."/>
            <person name="Pauchet Y."/>
            <person name="Pu L.L."/>
            <person name="Pyrousis I."/>
            <person name="Rao X.J."/>
            <person name="Redding A."/>
            <person name="Roesel C."/>
            <person name="Sanchez-Gracia A."/>
            <person name="Schaack S."/>
            <person name="Shukla A."/>
            <person name="Tetreau G."/>
            <person name="Wang Y."/>
            <person name="Xiong G.H."/>
            <person name="Traut W."/>
            <person name="Walsh T.K."/>
            <person name="Worley K.C."/>
            <person name="Wu D."/>
            <person name="Wu W."/>
            <person name="Wu Y.Q."/>
            <person name="Zhang X."/>
            <person name="Zou Z."/>
            <person name="Zucker H."/>
            <person name="Briscoe A.D."/>
            <person name="Burmester T."/>
            <person name="Clem R.J."/>
            <person name="Feyereisen R."/>
            <person name="Grimmelikhuijzen C.J.P."/>
            <person name="Hamodrakas S.J."/>
            <person name="Hansson B.S."/>
            <person name="Huguet E."/>
            <person name="Jermiin L.S."/>
            <person name="Lan Q."/>
            <person name="Lehman H.K."/>
            <person name="Lorenzen M."/>
            <person name="Merzendorfer H."/>
            <person name="Michalopoulos I."/>
            <person name="Morton D.B."/>
            <person name="Muthukrishnan S."/>
            <person name="Oakeshott J.G."/>
            <person name="Palmer W."/>
            <person name="Park Y."/>
            <person name="Passarelli A.L."/>
            <person name="Rozas J."/>
            <person name="Schwartz L.M."/>
            <person name="Smith W."/>
            <person name="Southgate A."/>
            <person name="Vilcinskas A."/>
            <person name="Vogt R."/>
            <person name="Wang P."/>
            <person name="Werren J."/>
            <person name="Yu X.Q."/>
            <person name="Zhou J.J."/>
            <person name="Brown S.J."/>
            <person name="Scherer S.E."/>
            <person name="Richards S."/>
            <person name="Blissard G.W."/>
        </authorList>
    </citation>
    <scope>NUCLEOTIDE SEQUENCE</scope>
</reference>
<keyword evidence="6" id="KW-0645">Protease</keyword>
<dbReference type="PRINTS" id="PR00765">
    <property type="entry name" value="CRBOXYPTASEA"/>
</dbReference>
<evidence type="ECO:0000256" key="13">
    <source>
        <dbReference type="ARBA" id="ARBA00057299"/>
    </source>
</evidence>
<dbReference type="Pfam" id="PF00246">
    <property type="entry name" value="Peptidase_M14"/>
    <property type="match status" value="1"/>
</dbReference>
<keyword evidence="9" id="KW-0378">Hydrolase</keyword>
<dbReference type="PANTHER" id="PTHR11705:SF153">
    <property type="entry name" value="ZINC CARBOXYPEPTIDASE A 1-LIKE PROTEIN"/>
    <property type="match status" value="1"/>
</dbReference>
<evidence type="ECO:0000256" key="10">
    <source>
        <dbReference type="ARBA" id="ARBA00022833"/>
    </source>
</evidence>
<feature type="chain" id="PRO_5036883127" description="Peptidase M14 domain-containing protein" evidence="16">
    <location>
        <begin position="18"/>
        <end position="461"/>
    </location>
</feature>
<dbReference type="GO" id="GO:0008270">
    <property type="term" value="F:zinc ion binding"/>
    <property type="evidence" value="ECO:0007669"/>
    <property type="project" value="InterPro"/>
</dbReference>
<keyword evidence="15" id="KW-0472">Membrane</keyword>
<dbReference type="Proteomes" id="UP000791440">
    <property type="component" value="Unassembled WGS sequence"/>
</dbReference>
<dbReference type="SUPFAM" id="SSF53187">
    <property type="entry name" value="Zn-dependent exopeptidases"/>
    <property type="match status" value="1"/>
</dbReference>
<dbReference type="PANTHER" id="PTHR11705">
    <property type="entry name" value="PROTEASE FAMILY M14 CARBOXYPEPTIDASE A,B"/>
    <property type="match status" value="1"/>
</dbReference>
<keyword evidence="10" id="KW-0862">Zinc</keyword>
<dbReference type="GO" id="GO:0005615">
    <property type="term" value="C:extracellular space"/>
    <property type="evidence" value="ECO:0007669"/>
    <property type="project" value="TreeGrafter"/>
</dbReference>
<evidence type="ECO:0000256" key="14">
    <source>
        <dbReference type="PROSITE-ProRule" id="PRU01379"/>
    </source>
</evidence>
<organism evidence="18 19">
    <name type="scientific">Manduca sexta</name>
    <name type="common">Tobacco hawkmoth</name>
    <name type="synonym">Tobacco hornworm</name>
    <dbReference type="NCBI Taxonomy" id="7130"/>
    <lineage>
        <taxon>Eukaryota</taxon>
        <taxon>Metazoa</taxon>
        <taxon>Ecdysozoa</taxon>
        <taxon>Arthropoda</taxon>
        <taxon>Hexapoda</taxon>
        <taxon>Insecta</taxon>
        <taxon>Pterygota</taxon>
        <taxon>Neoptera</taxon>
        <taxon>Endopterygota</taxon>
        <taxon>Lepidoptera</taxon>
        <taxon>Glossata</taxon>
        <taxon>Ditrysia</taxon>
        <taxon>Bombycoidea</taxon>
        <taxon>Sphingidae</taxon>
        <taxon>Sphinginae</taxon>
        <taxon>Sphingini</taxon>
        <taxon>Manduca</taxon>
    </lineage>
</organism>
<name>A0A922CR36_MANSE</name>
<dbReference type="GO" id="GO:0006508">
    <property type="term" value="P:proteolysis"/>
    <property type="evidence" value="ECO:0007669"/>
    <property type="project" value="UniProtKB-KW"/>
</dbReference>
<dbReference type="InterPro" id="IPR003146">
    <property type="entry name" value="M14A_act_pep"/>
</dbReference>
<keyword evidence="5" id="KW-0121">Carboxypeptidase</keyword>
<proteinExistence type="inferred from homology"/>
<evidence type="ECO:0000313" key="19">
    <source>
        <dbReference type="Proteomes" id="UP000791440"/>
    </source>
</evidence>
<feature type="domain" description="Peptidase M14" evidence="17">
    <location>
        <begin position="118"/>
        <end position="429"/>
    </location>
</feature>
<dbReference type="InterPro" id="IPR000834">
    <property type="entry name" value="Peptidase_M14"/>
</dbReference>
<evidence type="ECO:0000256" key="6">
    <source>
        <dbReference type="ARBA" id="ARBA00022670"/>
    </source>
</evidence>
<dbReference type="PROSITE" id="PS00133">
    <property type="entry name" value="CARBOXYPEPT_ZN_2"/>
    <property type="match status" value="1"/>
</dbReference>
<evidence type="ECO:0000256" key="2">
    <source>
        <dbReference type="ARBA" id="ARBA00004613"/>
    </source>
</evidence>
<comment type="similarity">
    <text evidence="3 14">Belongs to the peptidase M14 family.</text>
</comment>
<evidence type="ECO:0000256" key="16">
    <source>
        <dbReference type="SAM" id="SignalP"/>
    </source>
</evidence>
<evidence type="ECO:0000259" key="17">
    <source>
        <dbReference type="PROSITE" id="PS52035"/>
    </source>
</evidence>
<dbReference type="AlphaFoldDB" id="A0A922CR36"/>
<evidence type="ECO:0000313" key="18">
    <source>
        <dbReference type="EMBL" id="KAG6454728.1"/>
    </source>
</evidence>
<dbReference type="EMBL" id="JH668474">
    <property type="protein sequence ID" value="KAG6454728.1"/>
    <property type="molecule type" value="Genomic_DNA"/>
</dbReference>
<evidence type="ECO:0000256" key="4">
    <source>
        <dbReference type="ARBA" id="ARBA00022525"/>
    </source>
</evidence>
<evidence type="ECO:0000256" key="15">
    <source>
        <dbReference type="SAM" id="Phobius"/>
    </source>
</evidence>
<reference evidence="18" key="2">
    <citation type="submission" date="2020-12" db="EMBL/GenBank/DDBJ databases">
        <authorList>
            <person name="Kanost M."/>
        </authorList>
    </citation>
    <scope>NUCLEOTIDE SEQUENCE</scope>
</reference>
<dbReference type="SMART" id="SM00631">
    <property type="entry name" value="Zn_pept"/>
    <property type="match status" value="1"/>
</dbReference>